<keyword evidence="2" id="KW-0732">Signal</keyword>
<dbReference type="EnsemblMetazoa" id="XM_050656568.1">
    <property type="protein sequence ID" value="XP_050512525.1"/>
    <property type="gene ID" value="LOC126888372"/>
</dbReference>
<dbReference type="RefSeq" id="XP_050512525.1">
    <property type="nucleotide sequence ID" value="XM_050656568.1"/>
</dbReference>
<organism evidence="3 4">
    <name type="scientific">Diabrotica virgifera virgifera</name>
    <name type="common">western corn rootworm</name>
    <dbReference type="NCBI Taxonomy" id="50390"/>
    <lineage>
        <taxon>Eukaryota</taxon>
        <taxon>Metazoa</taxon>
        <taxon>Ecdysozoa</taxon>
        <taxon>Arthropoda</taxon>
        <taxon>Hexapoda</taxon>
        <taxon>Insecta</taxon>
        <taxon>Pterygota</taxon>
        <taxon>Neoptera</taxon>
        <taxon>Endopterygota</taxon>
        <taxon>Coleoptera</taxon>
        <taxon>Polyphaga</taxon>
        <taxon>Cucujiformia</taxon>
        <taxon>Chrysomeloidea</taxon>
        <taxon>Chrysomelidae</taxon>
        <taxon>Galerucinae</taxon>
        <taxon>Diabroticina</taxon>
        <taxon>Diabroticites</taxon>
        <taxon>Diabrotica</taxon>
    </lineage>
</organism>
<dbReference type="RefSeq" id="XP_050511864.1">
    <property type="nucleotide sequence ID" value="XM_050655907.1"/>
</dbReference>
<dbReference type="GeneID" id="126888372"/>
<feature type="signal peptide" evidence="2">
    <location>
        <begin position="1"/>
        <end position="18"/>
    </location>
</feature>
<sequence>MTFKLAVLTVICLGGLAAQQIPVKRQVNHATTAVEKEDHVPAETGFINPAAAVHQGSKFFQDIYVAMDKPDELEFGHVRETPNDWEQRYEKLNLETLKHQGKVRWGDKHGGYGEHYWDYNHAGHGHDGDGDESQQNEEYAEYEEESKNEPIVSPLPQNQRGKREPALLDDVEFINDKARSLSFDRSAQRHGGNYRAVNDNRGKREQSRGKSRQAPKNFGESLVFDADEGIVLDEETGLRYQLSPLK</sequence>
<feature type="region of interest" description="Disordered" evidence="1">
    <location>
        <begin position="123"/>
        <end position="167"/>
    </location>
</feature>
<dbReference type="EnsemblMetazoa" id="XM_050655907.1">
    <property type="protein sequence ID" value="XP_050511864.1"/>
    <property type="gene ID" value="LOC114328727"/>
</dbReference>
<evidence type="ECO:0000313" key="3">
    <source>
        <dbReference type="EnsemblMetazoa" id="XP_050511864.1"/>
    </source>
</evidence>
<reference evidence="3" key="1">
    <citation type="submission" date="2025-05" db="UniProtKB">
        <authorList>
            <consortium name="EnsemblMetazoa"/>
        </authorList>
    </citation>
    <scope>IDENTIFICATION</scope>
</reference>
<evidence type="ECO:0000256" key="2">
    <source>
        <dbReference type="SAM" id="SignalP"/>
    </source>
</evidence>
<protein>
    <submittedName>
        <fullName evidence="3">Uncharacterized protein</fullName>
    </submittedName>
</protein>
<proteinExistence type="predicted"/>
<feature type="compositionally biased region" description="Acidic residues" evidence="1">
    <location>
        <begin position="129"/>
        <end position="146"/>
    </location>
</feature>
<accession>A0ABM5KNU6</accession>
<dbReference type="GeneID" id="114328727"/>
<feature type="chain" id="PRO_5045028510" evidence="2">
    <location>
        <begin position="19"/>
        <end position="246"/>
    </location>
</feature>
<dbReference type="Proteomes" id="UP001652700">
    <property type="component" value="Unplaced"/>
</dbReference>
<evidence type="ECO:0000256" key="1">
    <source>
        <dbReference type="SAM" id="MobiDB-lite"/>
    </source>
</evidence>
<name>A0ABM5KNU6_DIAVI</name>
<evidence type="ECO:0000313" key="4">
    <source>
        <dbReference type="Proteomes" id="UP001652700"/>
    </source>
</evidence>
<keyword evidence="4" id="KW-1185">Reference proteome</keyword>
<feature type="compositionally biased region" description="Basic and acidic residues" evidence="1">
    <location>
        <begin position="198"/>
        <end position="208"/>
    </location>
</feature>
<feature type="region of interest" description="Disordered" evidence="1">
    <location>
        <begin position="182"/>
        <end position="222"/>
    </location>
</feature>